<name>A0ABX0V0A1_9HYPH</name>
<dbReference type="Proteomes" id="UP001429580">
    <property type="component" value="Unassembled WGS sequence"/>
</dbReference>
<reference evidence="2 3" key="1">
    <citation type="submission" date="2020-03" db="EMBL/GenBank/DDBJ databases">
        <title>Genomic Encyclopedia of Type Strains, Phase IV (KMG-IV): sequencing the most valuable type-strain genomes for metagenomic binning, comparative biology and taxonomic classification.</title>
        <authorList>
            <person name="Goeker M."/>
        </authorList>
    </citation>
    <scope>NUCLEOTIDE SEQUENCE [LARGE SCALE GENOMIC DNA]</scope>
    <source>
        <strain evidence="2 3">DSM 103870</strain>
    </source>
</reference>
<accession>A0ABX0V0A1</accession>
<dbReference type="PANTHER" id="PTHR33993">
    <property type="entry name" value="GLYOXALASE-RELATED"/>
    <property type="match status" value="1"/>
</dbReference>
<dbReference type="InterPro" id="IPR037523">
    <property type="entry name" value="VOC_core"/>
</dbReference>
<gene>
    <name evidence="2" type="ORF">FHS82_002485</name>
</gene>
<dbReference type="RefSeq" id="WP_166953182.1">
    <property type="nucleotide sequence ID" value="NZ_JAASQI010000005.1"/>
</dbReference>
<dbReference type="InterPro" id="IPR004360">
    <property type="entry name" value="Glyas_Fos-R_dOase_dom"/>
</dbReference>
<dbReference type="InterPro" id="IPR029068">
    <property type="entry name" value="Glyas_Bleomycin-R_OHBP_Dase"/>
</dbReference>
<keyword evidence="3" id="KW-1185">Reference proteome</keyword>
<dbReference type="Gene3D" id="3.10.180.10">
    <property type="entry name" value="2,3-Dihydroxybiphenyl 1,2-Dioxygenase, domain 1"/>
    <property type="match status" value="2"/>
</dbReference>
<evidence type="ECO:0000313" key="3">
    <source>
        <dbReference type="Proteomes" id="UP001429580"/>
    </source>
</evidence>
<organism evidence="2 3">
    <name type="scientific">Pseudochelatococcus lubricantis</name>
    <dbReference type="NCBI Taxonomy" id="1538102"/>
    <lineage>
        <taxon>Bacteria</taxon>
        <taxon>Pseudomonadati</taxon>
        <taxon>Pseudomonadota</taxon>
        <taxon>Alphaproteobacteria</taxon>
        <taxon>Hyphomicrobiales</taxon>
        <taxon>Chelatococcaceae</taxon>
        <taxon>Pseudochelatococcus</taxon>
    </lineage>
</organism>
<dbReference type="PROSITE" id="PS51819">
    <property type="entry name" value="VOC"/>
    <property type="match status" value="2"/>
</dbReference>
<dbReference type="EMBL" id="JAASQI010000005">
    <property type="protein sequence ID" value="NIJ58637.1"/>
    <property type="molecule type" value="Genomic_DNA"/>
</dbReference>
<dbReference type="Pfam" id="PF00903">
    <property type="entry name" value="Glyoxalase"/>
    <property type="match status" value="2"/>
</dbReference>
<dbReference type="InterPro" id="IPR052164">
    <property type="entry name" value="Anthracycline_SecMetBiosynth"/>
</dbReference>
<proteinExistence type="predicted"/>
<dbReference type="CDD" id="cd07247">
    <property type="entry name" value="SgaA_N_like"/>
    <property type="match status" value="2"/>
</dbReference>
<dbReference type="PANTHER" id="PTHR33993:SF14">
    <property type="entry name" value="GB|AAF24581.1"/>
    <property type="match status" value="1"/>
</dbReference>
<feature type="domain" description="VOC" evidence="1">
    <location>
        <begin position="7"/>
        <end position="126"/>
    </location>
</feature>
<feature type="domain" description="VOC" evidence="1">
    <location>
        <begin position="139"/>
        <end position="257"/>
    </location>
</feature>
<comment type="caution">
    <text evidence="2">The sequence shown here is derived from an EMBL/GenBank/DDBJ whole genome shotgun (WGS) entry which is preliminary data.</text>
</comment>
<evidence type="ECO:0000313" key="2">
    <source>
        <dbReference type="EMBL" id="NIJ58637.1"/>
    </source>
</evidence>
<dbReference type="SUPFAM" id="SSF54593">
    <property type="entry name" value="Glyoxalase/Bleomycin resistance protein/Dihydroxybiphenyl dioxygenase"/>
    <property type="match status" value="2"/>
</dbReference>
<protein>
    <recommendedName>
        <fullName evidence="1">VOC domain-containing protein</fullName>
    </recommendedName>
</protein>
<evidence type="ECO:0000259" key="1">
    <source>
        <dbReference type="PROSITE" id="PS51819"/>
    </source>
</evidence>
<sequence length="260" mass="27246">MTSQHGAFIWYELLTTDVKAAGAFYGDVVGWSSRPFDAGNPDGYHLFSTGETEVGGLMVLPQGEECPPDAAPGWIGYIGVGDVDATASAIVADGGRQHVPPTDIPGVGRFAVVADPQGAVFTIMKGAMDGESRAFSPDRAGHCQWNELTTTDPEAAYAFYARHFGWTKGEAMPMGEAGVYQILDRDGISFGAVTPAGPEVPHPVWAFYFGVPDIDAAISRISAGGGALLHGPHAVPGEQFIVIGRDPQGAVFSLVGPRKA</sequence>